<organism evidence="2">
    <name type="scientific">Cacopsylla melanoneura</name>
    <dbReference type="NCBI Taxonomy" id="428564"/>
    <lineage>
        <taxon>Eukaryota</taxon>
        <taxon>Metazoa</taxon>
        <taxon>Ecdysozoa</taxon>
        <taxon>Arthropoda</taxon>
        <taxon>Hexapoda</taxon>
        <taxon>Insecta</taxon>
        <taxon>Pterygota</taxon>
        <taxon>Neoptera</taxon>
        <taxon>Paraneoptera</taxon>
        <taxon>Hemiptera</taxon>
        <taxon>Sternorrhyncha</taxon>
        <taxon>Psylloidea</taxon>
        <taxon>Psyllidae</taxon>
        <taxon>Psyllinae</taxon>
        <taxon>Cacopsylla</taxon>
    </lineage>
</organism>
<evidence type="ECO:0000313" key="2">
    <source>
        <dbReference type="EMBL" id="CAG6609479.1"/>
    </source>
</evidence>
<feature type="transmembrane region" description="Helical" evidence="1">
    <location>
        <begin position="20"/>
        <end position="38"/>
    </location>
</feature>
<keyword evidence="1" id="KW-0812">Transmembrane</keyword>
<accession>A0A8D8LEY8</accession>
<reference evidence="2" key="1">
    <citation type="submission" date="2021-05" db="EMBL/GenBank/DDBJ databases">
        <authorList>
            <person name="Alioto T."/>
            <person name="Alioto T."/>
            <person name="Gomez Garrido J."/>
        </authorList>
    </citation>
    <scope>NUCLEOTIDE SEQUENCE</scope>
</reference>
<dbReference type="EMBL" id="HBUF01014768">
    <property type="protein sequence ID" value="CAG6609479.1"/>
    <property type="molecule type" value="Transcribed_RNA"/>
</dbReference>
<evidence type="ECO:0000256" key="1">
    <source>
        <dbReference type="SAM" id="Phobius"/>
    </source>
</evidence>
<protein>
    <submittedName>
        <fullName evidence="2">Uncharacterized protein</fullName>
    </submittedName>
</protein>
<keyword evidence="1" id="KW-1133">Transmembrane helix</keyword>
<dbReference type="AlphaFoldDB" id="A0A8D8LEY8"/>
<sequence length="104" mass="11696">MYPLPIPLFPLPAPMFPVPIHLLPSIYLCLHCLIYPCFRIAYYNLPDLLSVPCPVPSHITLTSSLSLVPPKVCHESISIGWSWVVLVEGLNHLVAAQLIRRSWV</sequence>
<proteinExistence type="predicted"/>
<name>A0A8D8LEY8_9HEMI</name>
<keyword evidence="1" id="KW-0472">Membrane</keyword>